<keyword evidence="8" id="KW-1133">Transmembrane helix</keyword>
<dbReference type="GO" id="GO:0006680">
    <property type="term" value="P:glucosylceramide catabolic process"/>
    <property type="evidence" value="ECO:0007669"/>
    <property type="project" value="TreeGrafter"/>
</dbReference>
<dbReference type="Pfam" id="PF02055">
    <property type="entry name" value="Glyco_hydro_30"/>
    <property type="match status" value="1"/>
</dbReference>
<dbReference type="Proteomes" id="UP000095284">
    <property type="component" value="Unplaced"/>
</dbReference>
<evidence type="ECO:0000259" key="9">
    <source>
        <dbReference type="Pfam" id="PF02055"/>
    </source>
</evidence>
<organism evidence="10 11">
    <name type="scientific">Bursaphelenchus xylophilus</name>
    <name type="common">Pinewood nematode worm</name>
    <name type="synonym">Aphelenchoides xylophilus</name>
    <dbReference type="NCBI Taxonomy" id="6326"/>
    <lineage>
        <taxon>Eukaryota</taxon>
        <taxon>Metazoa</taxon>
        <taxon>Ecdysozoa</taxon>
        <taxon>Nematoda</taxon>
        <taxon>Chromadorea</taxon>
        <taxon>Rhabditida</taxon>
        <taxon>Tylenchina</taxon>
        <taxon>Tylenchomorpha</taxon>
        <taxon>Aphelenchoidea</taxon>
        <taxon>Aphelenchoididae</taxon>
        <taxon>Bursaphelenchus</taxon>
    </lineage>
</organism>
<feature type="compositionally biased region" description="Polar residues" evidence="7">
    <location>
        <begin position="1"/>
        <end position="12"/>
    </location>
</feature>
<keyword evidence="5 6" id="KW-0378">Hydrolase</keyword>
<evidence type="ECO:0000256" key="5">
    <source>
        <dbReference type="ARBA" id="ARBA00022801"/>
    </source>
</evidence>
<dbReference type="GO" id="GO:0004348">
    <property type="term" value="F:glucosylceramidase activity"/>
    <property type="evidence" value="ECO:0007669"/>
    <property type="project" value="UniProtKB-EC"/>
</dbReference>
<feature type="region of interest" description="Disordered" evidence="7">
    <location>
        <begin position="1"/>
        <end position="20"/>
    </location>
</feature>
<dbReference type="GO" id="GO:0016020">
    <property type="term" value="C:membrane"/>
    <property type="evidence" value="ECO:0007669"/>
    <property type="project" value="GOC"/>
</dbReference>
<dbReference type="InterPro" id="IPR013780">
    <property type="entry name" value="Glyco_hydro_b"/>
</dbReference>
<keyword evidence="4" id="KW-0732">Signal</keyword>
<keyword evidence="6" id="KW-0326">Glycosidase</keyword>
<dbReference type="eggNOG" id="KOG2566">
    <property type="taxonomic scope" value="Eukaryota"/>
</dbReference>
<dbReference type="EC" id="3.2.1.45" evidence="3 6"/>
<dbReference type="WBParaSite" id="BXY_0229900.1">
    <property type="protein sequence ID" value="BXY_0229900.1"/>
    <property type="gene ID" value="BXY_0229900"/>
</dbReference>
<protein>
    <recommendedName>
        <fullName evidence="3 6">Glucosylceramidase</fullName>
        <ecNumber evidence="3 6">3.2.1.45</ecNumber>
    </recommendedName>
</protein>
<evidence type="ECO:0000256" key="4">
    <source>
        <dbReference type="ARBA" id="ARBA00022729"/>
    </source>
</evidence>
<keyword evidence="8" id="KW-0812">Transmembrane</keyword>
<keyword evidence="8" id="KW-0472">Membrane</keyword>
<evidence type="ECO:0000313" key="11">
    <source>
        <dbReference type="WBParaSite" id="BXY_0229900.1"/>
    </source>
</evidence>
<dbReference type="Gene3D" id="2.60.40.1180">
    <property type="entry name" value="Golgi alpha-mannosidase II"/>
    <property type="match status" value="1"/>
</dbReference>
<evidence type="ECO:0000256" key="8">
    <source>
        <dbReference type="SAM" id="Phobius"/>
    </source>
</evidence>
<dbReference type="PANTHER" id="PTHR11069:SF39">
    <property type="entry name" value="GLUCOSYLCERAMIDASE 2-RELATED"/>
    <property type="match status" value="1"/>
</dbReference>
<dbReference type="InterPro" id="IPR033453">
    <property type="entry name" value="Glyco_hydro_30_TIM-barrel"/>
</dbReference>
<accession>A0A1I7RNL2</accession>
<comment type="catalytic activity">
    <reaction evidence="1">
        <text>a beta-D-glucosyl-(1&lt;-&gt;1')-N-acylsphing-4-enine + H2O = an N-acylsphing-4-enine + D-glucose</text>
        <dbReference type="Rhea" id="RHEA:13269"/>
        <dbReference type="ChEBI" id="CHEBI:4167"/>
        <dbReference type="ChEBI" id="CHEBI:15377"/>
        <dbReference type="ChEBI" id="CHEBI:22801"/>
        <dbReference type="ChEBI" id="CHEBI:52639"/>
        <dbReference type="EC" id="3.2.1.45"/>
    </reaction>
    <physiologicalReaction direction="left-to-right" evidence="1">
        <dbReference type="Rhea" id="RHEA:13270"/>
    </physiologicalReaction>
</comment>
<reference evidence="11" key="1">
    <citation type="submission" date="2016-11" db="UniProtKB">
        <authorList>
            <consortium name="WormBaseParasite"/>
        </authorList>
    </citation>
    <scope>IDENTIFICATION</scope>
</reference>
<keyword evidence="6" id="KW-0443">Lipid metabolism</keyword>
<name>A0A1I7RNL2_BURXY</name>
<sequence>MADAISTSSEGSQEFKKSNGKQYTESVGMFQNLVTLRNQDGDFQIPEKWRTPLKLLGGLIVLIIIVILVWAELTERATHLGHRTYEDGCSRRYFGEDSFVCVCNGSYCDEIRPIGHLERNEAIVYETSAAESRLRRLFHRFQDERPENEHVIRVDLANPKHSILGFGGTLTDSAYFNLVKYTNLTNLLLNQFFGERGIKYNMLKVPAGSTEFSEECYTYNDKSFDYGLRTFSLENDSKVPFIKDILALNNDIKLLATGYSAPGWMKNSHKILGPGELKGSPQDIYYSLYTEYLIRYLEQTRTLGLNFWGISPLNEPLTSLTANDTASPRMAMSSDNLRQFINDVFGPSLKGNKLTKDVNIVFHEDAKNSLLGNVNTLYQDGSAFIDGFSVHSNFLNSNKSVNNLIQTHNFQPDKFILSTESVHRGSVSQGSWKYAADYASDIISSLNHYVNGYIDYNLALNEEGGPSLNRQTASASIIVNSHNAAEFYKQPSYYAIGHFSHFIPPGSKVLPIAIRNNEDESVVYTPGPIECLAVRTPEMNVVLILHNIEDRVHALTIDASTQKTKRFLNVGMAPKSIRTVVWRVEAE</sequence>
<dbReference type="InterPro" id="IPR001139">
    <property type="entry name" value="Glyco_hydro_30"/>
</dbReference>
<proteinExistence type="inferred from homology"/>
<keyword evidence="6" id="KW-0746">Sphingolipid metabolism</keyword>
<comment type="similarity">
    <text evidence="2 6">Belongs to the glycosyl hydrolase 30 family.</text>
</comment>
<evidence type="ECO:0000256" key="2">
    <source>
        <dbReference type="ARBA" id="ARBA00005382"/>
    </source>
</evidence>
<dbReference type="SUPFAM" id="SSF51445">
    <property type="entry name" value="(Trans)glycosidases"/>
    <property type="match status" value="1"/>
</dbReference>
<evidence type="ECO:0000256" key="1">
    <source>
        <dbReference type="ARBA" id="ARBA00001013"/>
    </source>
</evidence>
<evidence type="ECO:0000313" key="10">
    <source>
        <dbReference type="Proteomes" id="UP000095284"/>
    </source>
</evidence>
<dbReference type="Gene3D" id="3.20.20.80">
    <property type="entry name" value="Glycosidases"/>
    <property type="match status" value="1"/>
</dbReference>
<dbReference type="AlphaFoldDB" id="A0A1I7RNL2"/>
<evidence type="ECO:0000256" key="6">
    <source>
        <dbReference type="RuleBase" id="RU361188"/>
    </source>
</evidence>
<dbReference type="PANTHER" id="PTHR11069">
    <property type="entry name" value="GLUCOSYLCERAMIDASE"/>
    <property type="match status" value="1"/>
</dbReference>
<dbReference type="PRINTS" id="PR00843">
    <property type="entry name" value="GLHYDRLASE30"/>
</dbReference>
<dbReference type="InterPro" id="IPR017853">
    <property type="entry name" value="GH"/>
</dbReference>
<feature type="domain" description="Glycosyl hydrolase family 30 TIM-barrel" evidence="9">
    <location>
        <begin position="163"/>
        <end position="503"/>
    </location>
</feature>
<evidence type="ECO:0000256" key="7">
    <source>
        <dbReference type="SAM" id="MobiDB-lite"/>
    </source>
</evidence>
<feature type="transmembrane region" description="Helical" evidence="8">
    <location>
        <begin position="53"/>
        <end position="71"/>
    </location>
</feature>
<evidence type="ECO:0000256" key="3">
    <source>
        <dbReference type="ARBA" id="ARBA00012658"/>
    </source>
</evidence>